<protein>
    <recommendedName>
        <fullName evidence="3">Nocturnin</fullName>
    </recommendedName>
</protein>
<keyword evidence="2" id="KW-0378">Hydrolase</keyword>
<gene>
    <name evidence="5" type="ORF">LSH36_3g18013</name>
</gene>
<dbReference type="PANTHER" id="PTHR12121">
    <property type="entry name" value="CARBON CATABOLITE REPRESSOR PROTEIN 4"/>
    <property type="match status" value="1"/>
</dbReference>
<evidence type="ECO:0000313" key="5">
    <source>
        <dbReference type="EMBL" id="KAK2170355.1"/>
    </source>
</evidence>
<dbReference type="SUPFAM" id="SSF56219">
    <property type="entry name" value="DNase I-like"/>
    <property type="match status" value="1"/>
</dbReference>
<evidence type="ECO:0000256" key="1">
    <source>
        <dbReference type="ARBA" id="ARBA00010774"/>
    </source>
</evidence>
<dbReference type="InterPro" id="IPR050410">
    <property type="entry name" value="CCR4/nocturin_mRNA_transcr"/>
</dbReference>
<sequence length="389" mass="44701">MRTAIYAKITTIKFVYHTLSSQMHQKLNDTMASNCDFDSSLFAKYYLKEEDVPELDLKYSVTSGGILHQLQAMFSEKSKLLTRSFVDVSSDLADESTRFRVMQWNILAQGLSFGKDNFIRCPRDALDWKFRRLRLLEEILRVRPDILCLQEVDHFGFLLPIMKKLGYNGSFFPKPDSPCLFTACSNGPDGCAMFYRTSKFSCLEKESIVLMRDSNKALTNQVSIIYKFALKDDSRLEVAVATTHLKAKNGWEQLRMEQGAYLVNYLHEKFCNTPLIICGDFNAEYSEPVYQVFAESPLSLGSAYKLLNKGLNCEPPYSTWKIRGGFNGSETDVCHTIDYIWYTKNRLKVRALLNFPTEEDIGPDRLPSYQYPSDHFSLASDFMFTLDDD</sequence>
<proteinExistence type="inferred from homology"/>
<keyword evidence="6" id="KW-1185">Reference proteome</keyword>
<dbReference type="InterPro" id="IPR005135">
    <property type="entry name" value="Endo/exonuclease/phosphatase"/>
</dbReference>
<evidence type="ECO:0000313" key="6">
    <source>
        <dbReference type="Proteomes" id="UP001208570"/>
    </source>
</evidence>
<reference evidence="5" key="1">
    <citation type="journal article" date="2023" name="Mol. Biol. Evol.">
        <title>Third-Generation Sequencing Reveals the Adaptive Role of the Epigenome in Three Deep-Sea Polychaetes.</title>
        <authorList>
            <person name="Perez M."/>
            <person name="Aroh O."/>
            <person name="Sun Y."/>
            <person name="Lan Y."/>
            <person name="Juniper S.K."/>
            <person name="Young C.R."/>
            <person name="Angers B."/>
            <person name="Qian P.Y."/>
        </authorList>
    </citation>
    <scope>NUCLEOTIDE SEQUENCE</scope>
    <source>
        <strain evidence="5">P08H-3</strain>
    </source>
</reference>
<dbReference type="PANTHER" id="PTHR12121:SF45">
    <property type="entry name" value="NOCTURNIN"/>
    <property type="match status" value="1"/>
</dbReference>
<organism evidence="5 6">
    <name type="scientific">Paralvinella palmiformis</name>
    <dbReference type="NCBI Taxonomy" id="53620"/>
    <lineage>
        <taxon>Eukaryota</taxon>
        <taxon>Metazoa</taxon>
        <taxon>Spiralia</taxon>
        <taxon>Lophotrochozoa</taxon>
        <taxon>Annelida</taxon>
        <taxon>Polychaeta</taxon>
        <taxon>Sedentaria</taxon>
        <taxon>Canalipalpata</taxon>
        <taxon>Terebellida</taxon>
        <taxon>Terebelliformia</taxon>
        <taxon>Alvinellidae</taxon>
        <taxon>Paralvinella</taxon>
    </lineage>
</organism>
<comment type="similarity">
    <text evidence="1">Belongs to the CCR4/nocturin family.</text>
</comment>
<dbReference type="Proteomes" id="UP001208570">
    <property type="component" value="Unassembled WGS sequence"/>
</dbReference>
<dbReference type="Pfam" id="PF03372">
    <property type="entry name" value="Exo_endo_phos"/>
    <property type="match status" value="1"/>
</dbReference>
<dbReference type="GO" id="GO:0006139">
    <property type="term" value="P:nucleobase-containing compound metabolic process"/>
    <property type="evidence" value="ECO:0007669"/>
    <property type="project" value="UniProtKB-ARBA"/>
</dbReference>
<evidence type="ECO:0000256" key="2">
    <source>
        <dbReference type="ARBA" id="ARBA00022801"/>
    </source>
</evidence>
<dbReference type="AlphaFoldDB" id="A0AAD9KGI4"/>
<name>A0AAD9KGI4_9ANNE</name>
<dbReference type="GO" id="GO:0000175">
    <property type="term" value="F:3'-5'-RNA exonuclease activity"/>
    <property type="evidence" value="ECO:0007669"/>
    <property type="project" value="TreeGrafter"/>
</dbReference>
<feature type="domain" description="Endonuclease/exonuclease/phosphatase" evidence="4">
    <location>
        <begin position="102"/>
        <end position="375"/>
    </location>
</feature>
<evidence type="ECO:0000259" key="4">
    <source>
        <dbReference type="Pfam" id="PF03372"/>
    </source>
</evidence>
<dbReference type="EMBL" id="JAODUP010000003">
    <property type="protein sequence ID" value="KAK2170355.1"/>
    <property type="molecule type" value="Genomic_DNA"/>
</dbReference>
<evidence type="ECO:0000256" key="3">
    <source>
        <dbReference type="ARBA" id="ARBA00023807"/>
    </source>
</evidence>
<accession>A0AAD9KGI4</accession>
<dbReference type="InterPro" id="IPR036691">
    <property type="entry name" value="Endo/exonu/phosph_ase_sf"/>
</dbReference>
<comment type="caution">
    <text evidence="5">The sequence shown here is derived from an EMBL/GenBank/DDBJ whole genome shotgun (WGS) entry which is preliminary data.</text>
</comment>
<dbReference type="Gene3D" id="3.60.10.10">
    <property type="entry name" value="Endonuclease/exonuclease/phosphatase"/>
    <property type="match status" value="1"/>
</dbReference>